<evidence type="ECO:0000256" key="2">
    <source>
        <dbReference type="SAM" id="Phobius"/>
    </source>
</evidence>
<dbReference type="SUPFAM" id="SSF50182">
    <property type="entry name" value="Sm-like ribonucleoproteins"/>
    <property type="match status" value="1"/>
</dbReference>
<feature type="transmembrane region" description="Helical" evidence="2">
    <location>
        <begin position="161"/>
        <end position="180"/>
    </location>
</feature>
<dbReference type="GO" id="GO:0005262">
    <property type="term" value="F:calcium channel activity"/>
    <property type="evidence" value="ECO:0007669"/>
    <property type="project" value="TreeGrafter"/>
</dbReference>
<dbReference type="PROSITE" id="PS50222">
    <property type="entry name" value="EF_HAND_2"/>
    <property type="match status" value="1"/>
</dbReference>
<feature type="compositionally biased region" description="Polar residues" evidence="1">
    <location>
        <begin position="867"/>
        <end position="935"/>
    </location>
</feature>
<feature type="transmembrane region" description="Helical" evidence="2">
    <location>
        <begin position="215"/>
        <end position="233"/>
    </location>
</feature>
<dbReference type="PANTHER" id="PTHR31323:SF14">
    <property type="entry name" value="MECHANOSENSITIVE ION CHANNEL PROTEIN MSY2"/>
    <property type="match status" value="1"/>
</dbReference>
<dbReference type="InterPro" id="IPR006685">
    <property type="entry name" value="MscS_channel_2nd"/>
</dbReference>
<feature type="region of interest" description="Disordered" evidence="1">
    <location>
        <begin position="781"/>
        <end position="953"/>
    </location>
</feature>
<feature type="transmembrane region" description="Helical" evidence="2">
    <location>
        <begin position="253"/>
        <end position="275"/>
    </location>
</feature>
<dbReference type="InterPro" id="IPR002048">
    <property type="entry name" value="EF_hand_dom"/>
</dbReference>
<dbReference type="EMBL" id="ML993594">
    <property type="protein sequence ID" value="KAF2167035.1"/>
    <property type="molecule type" value="Genomic_DNA"/>
</dbReference>
<dbReference type="GO" id="GO:0016020">
    <property type="term" value="C:membrane"/>
    <property type="evidence" value="ECO:0007669"/>
    <property type="project" value="InterPro"/>
</dbReference>
<feature type="transmembrane region" description="Helical" evidence="2">
    <location>
        <begin position="128"/>
        <end position="149"/>
    </location>
</feature>
<dbReference type="GO" id="GO:0005509">
    <property type="term" value="F:calcium ion binding"/>
    <property type="evidence" value="ECO:0007669"/>
    <property type="project" value="InterPro"/>
</dbReference>
<sequence>MTSLQPNPSNRKRFSREGFKPIPNDNQHGGMPPTNDATIDIPLEQVQTNASSTGGLRNQNTTAQMRSNQPSDHSPSNEKSGFFRGRRAKPTGGVQGTGRVGYDGEEDTLTTMGKIYSKIYSFSIVTRYFFYVLPLGILIAVPIIVGAILENRKSGPPGFGGVPILWFFVWVEIVWCSLWVSKVVAHFLPFVFQIFVGVVSSGVRKYATVLRALEIPLSLVGWAVTSLATFKPLMTRNPYNSKHDTIKSNWVDIVQKILAAAVVSTLVFLAERFFIQLISINYHRKQFNSRIKDSKRQVFILTLLYEASRTLFPPYCNEFAEEDYIISDQLQLSALGGKGKAGQHHRSGSATPMRFIHNIGRLGDQVTSAFGNVASEITGKEVFNPNGAHSVVVTALEKKRTSEALARRIWMSLVVEGRESLLDEDIVDVLGPERKTEAEEAYWALDRDGNGDISLDEMIMTIVEWGRERKAIASSMVDVAQAINVLDRLLCTIVLVAVVFIFIAFLNTNFVTTLATTGTALLSLSFVFSVSAQEILGSCIFLFVKHPFDIGDRVDIAGDPLTVEHISLLFTVFRRASGLKTGQLCQYPNIVLNSLALDNISRSKAMTEQVTLDISFDTSFDDIQILKNELKNFVTDKEHNRDFQPDLEVEILGTTDMSKLQLKVEIKHKSNWANETLRAARRSKFMCALVAALRAVPIYAPGGGADVAGSAANPNYSVAISDSEAKENAEHTADAREKARLVPNKKIQEAKEANPLSPTASSGRGGMAGLSYHDAKIVNDLTSRDPASDPARDETAWATGRDDASTLGGKTSIDYQDLNDVRGMLRRESTRGKRKPSSETSRYNRPGIPTINEPQPTEYNPGYMSPYTESQHPTYSTVPSPYRPTLQSQPTQYQSAQSQVPTVNTSVEMSQLPTRSTSNPYRNRTENLRSPTAGNVQEEDDDEFGNTRPYSGV</sequence>
<dbReference type="InterPro" id="IPR058650">
    <property type="entry name" value="Msy1/2-like"/>
</dbReference>
<keyword evidence="5" id="KW-1185">Reference proteome</keyword>
<evidence type="ECO:0000313" key="5">
    <source>
        <dbReference type="Proteomes" id="UP000799537"/>
    </source>
</evidence>
<feature type="compositionally biased region" description="Basic and acidic residues" evidence="1">
    <location>
        <begin position="781"/>
        <end position="804"/>
    </location>
</feature>
<feature type="domain" description="EF-hand" evidence="3">
    <location>
        <begin position="433"/>
        <end position="468"/>
    </location>
</feature>
<feature type="compositionally biased region" description="Basic and acidic residues" evidence="1">
    <location>
        <begin position="723"/>
        <end position="752"/>
    </location>
</feature>
<feature type="compositionally biased region" description="Basic and acidic residues" evidence="1">
    <location>
        <begin position="819"/>
        <end position="831"/>
    </location>
</feature>
<organism evidence="4 5">
    <name type="scientific">Zasmidium cellare ATCC 36951</name>
    <dbReference type="NCBI Taxonomy" id="1080233"/>
    <lineage>
        <taxon>Eukaryota</taxon>
        <taxon>Fungi</taxon>
        <taxon>Dikarya</taxon>
        <taxon>Ascomycota</taxon>
        <taxon>Pezizomycotina</taxon>
        <taxon>Dothideomycetes</taxon>
        <taxon>Dothideomycetidae</taxon>
        <taxon>Mycosphaerellales</taxon>
        <taxon>Mycosphaerellaceae</taxon>
        <taxon>Zasmidium</taxon>
    </lineage>
</organism>
<reference evidence="4" key="1">
    <citation type="journal article" date="2020" name="Stud. Mycol.">
        <title>101 Dothideomycetes genomes: a test case for predicting lifestyles and emergence of pathogens.</title>
        <authorList>
            <person name="Haridas S."/>
            <person name="Albert R."/>
            <person name="Binder M."/>
            <person name="Bloem J."/>
            <person name="Labutti K."/>
            <person name="Salamov A."/>
            <person name="Andreopoulos B."/>
            <person name="Baker S."/>
            <person name="Barry K."/>
            <person name="Bills G."/>
            <person name="Bluhm B."/>
            <person name="Cannon C."/>
            <person name="Castanera R."/>
            <person name="Culley D."/>
            <person name="Daum C."/>
            <person name="Ezra D."/>
            <person name="Gonzalez J."/>
            <person name="Henrissat B."/>
            <person name="Kuo A."/>
            <person name="Liang C."/>
            <person name="Lipzen A."/>
            <person name="Lutzoni F."/>
            <person name="Magnuson J."/>
            <person name="Mondo S."/>
            <person name="Nolan M."/>
            <person name="Ohm R."/>
            <person name="Pangilinan J."/>
            <person name="Park H.-J."/>
            <person name="Ramirez L."/>
            <person name="Alfaro M."/>
            <person name="Sun H."/>
            <person name="Tritt A."/>
            <person name="Yoshinaga Y."/>
            <person name="Zwiers L.-H."/>
            <person name="Turgeon B."/>
            <person name="Goodwin S."/>
            <person name="Spatafora J."/>
            <person name="Crous P."/>
            <person name="Grigoriev I."/>
        </authorList>
    </citation>
    <scope>NUCLEOTIDE SEQUENCE</scope>
    <source>
        <strain evidence="4">ATCC 36951</strain>
    </source>
</reference>
<dbReference type="Pfam" id="PF00924">
    <property type="entry name" value="MS_channel_2nd"/>
    <property type="match status" value="1"/>
</dbReference>
<feature type="transmembrane region" description="Helical" evidence="2">
    <location>
        <begin position="186"/>
        <end position="203"/>
    </location>
</feature>
<dbReference type="RefSeq" id="XP_033667924.1">
    <property type="nucleotide sequence ID" value="XM_033806351.1"/>
</dbReference>
<dbReference type="GeneID" id="54559623"/>
<dbReference type="InterPro" id="IPR018247">
    <property type="entry name" value="EF_Hand_1_Ca_BS"/>
</dbReference>
<dbReference type="AlphaFoldDB" id="A0A6A6CIQ3"/>
<dbReference type="Pfam" id="PF25886">
    <property type="entry name" value="Msy1"/>
    <property type="match status" value="1"/>
</dbReference>
<keyword evidence="2" id="KW-0812">Transmembrane</keyword>
<proteinExistence type="predicted"/>
<protein>
    <recommendedName>
        <fullName evidence="3">EF-hand domain-containing protein</fullName>
    </recommendedName>
</protein>
<evidence type="ECO:0000256" key="1">
    <source>
        <dbReference type="SAM" id="MobiDB-lite"/>
    </source>
</evidence>
<dbReference type="PROSITE" id="PS00018">
    <property type="entry name" value="EF_HAND_1"/>
    <property type="match status" value="1"/>
</dbReference>
<evidence type="ECO:0000313" key="4">
    <source>
        <dbReference type="EMBL" id="KAF2167035.1"/>
    </source>
</evidence>
<dbReference type="OrthoDB" id="544685at2759"/>
<feature type="transmembrane region" description="Helical" evidence="2">
    <location>
        <begin position="489"/>
        <end position="508"/>
    </location>
</feature>
<dbReference type="GO" id="GO:0006874">
    <property type="term" value="P:intracellular calcium ion homeostasis"/>
    <property type="evidence" value="ECO:0007669"/>
    <property type="project" value="TreeGrafter"/>
</dbReference>
<feature type="region of interest" description="Disordered" evidence="1">
    <location>
        <begin position="723"/>
        <end position="768"/>
    </location>
</feature>
<keyword evidence="2" id="KW-1133">Transmembrane helix</keyword>
<dbReference type="InterPro" id="IPR010920">
    <property type="entry name" value="LSM_dom_sf"/>
</dbReference>
<dbReference type="PANTHER" id="PTHR31323">
    <property type="entry name" value="MECHANOSENSITIVE ION CHANNEL PROTEIN MSY2"/>
    <property type="match status" value="1"/>
</dbReference>
<feature type="region of interest" description="Disordered" evidence="1">
    <location>
        <begin position="1"/>
        <end position="100"/>
    </location>
</feature>
<name>A0A6A6CIQ3_ZASCE</name>
<evidence type="ECO:0000259" key="3">
    <source>
        <dbReference type="PROSITE" id="PS50222"/>
    </source>
</evidence>
<dbReference type="Proteomes" id="UP000799537">
    <property type="component" value="Unassembled WGS sequence"/>
</dbReference>
<keyword evidence="2" id="KW-0472">Membrane</keyword>
<feature type="compositionally biased region" description="Polar residues" evidence="1">
    <location>
        <begin position="45"/>
        <end position="79"/>
    </location>
</feature>
<accession>A0A6A6CIQ3</accession>
<gene>
    <name evidence="4" type="ORF">M409DRAFT_22473</name>
</gene>